<feature type="compositionally biased region" description="Basic and acidic residues" evidence="1">
    <location>
        <begin position="54"/>
        <end position="68"/>
    </location>
</feature>
<accession>R4XDS4</accession>
<dbReference type="PANTHER" id="PTHR22684">
    <property type="entry name" value="NULP1-RELATED"/>
    <property type="match status" value="1"/>
</dbReference>
<dbReference type="Pfam" id="PF04910">
    <property type="entry name" value="Tcf25"/>
    <property type="match status" value="1"/>
</dbReference>
<reference evidence="2 3" key="1">
    <citation type="journal article" date="2013" name="MBio">
        <title>Genome sequencing of the plant pathogen Taphrina deformans, the causal agent of peach leaf curl.</title>
        <authorList>
            <person name="Cisse O.H."/>
            <person name="Almeida J.M.G.C.F."/>
            <person name="Fonseca A."/>
            <person name="Kumar A.A."/>
            <person name="Salojaervi J."/>
            <person name="Overmyer K."/>
            <person name="Hauser P.M."/>
            <person name="Pagni M."/>
        </authorList>
    </citation>
    <scope>NUCLEOTIDE SEQUENCE [LARGE SCALE GENOMIC DNA]</scope>
    <source>
        <strain evidence="3">PYCC 5710 / ATCC 11124 / CBS 356.35 / IMI 108563 / JCM 9778 / NBRC 8474</strain>
    </source>
</reference>
<feature type="compositionally biased region" description="Basic and acidic residues" evidence="1">
    <location>
        <begin position="651"/>
        <end position="664"/>
    </location>
</feature>
<dbReference type="GO" id="GO:1990112">
    <property type="term" value="C:RQC complex"/>
    <property type="evidence" value="ECO:0007669"/>
    <property type="project" value="TreeGrafter"/>
</dbReference>
<dbReference type="GO" id="GO:0072344">
    <property type="term" value="P:rescue of stalled ribosome"/>
    <property type="evidence" value="ECO:0007669"/>
    <property type="project" value="TreeGrafter"/>
</dbReference>
<dbReference type="GO" id="GO:1990116">
    <property type="term" value="P:ribosome-associated ubiquitin-dependent protein catabolic process"/>
    <property type="evidence" value="ECO:0007669"/>
    <property type="project" value="TreeGrafter"/>
</dbReference>
<protein>
    <recommendedName>
        <fullName evidence="4">Transcription factor 25</fullName>
    </recommendedName>
</protein>
<name>R4XDS4_TAPDE</name>
<dbReference type="Proteomes" id="UP000013776">
    <property type="component" value="Unassembled WGS sequence"/>
</dbReference>
<dbReference type="eggNOG" id="KOG2422">
    <property type="taxonomic scope" value="Eukaryota"/>
</dbReference>
<dbReference type="OrthoDB" id="205993at2759"/>
<dbReference type="AlphaFoldDB" id="R4XDS4"/>
<dbReference type="EMBL" id="CAHR02000195">
    <property type="protein sequence ID" value="CCG84021.1"/>
    <property type="molecule type" value="Genomic_DNA"/>
</dbReference>
<dbReference type="STRING" id="1097556.R4XDS4"/>
<feature type="compositionally biased region" description="Acidic residues" evidence="1">
    <location>
        <begin position="26"/>
        <end position="35"/>
    </location>
</feature>
<keyword evidence="3" id="KW-1185">Reference proteome</keyword>
<sequence length="664" mass="74719">MSRALRKVQRQQLDLQAQSNETQAADSEEDEEDDEVASKAAPNPFDLLNAGTERPAEEPESDDNHSEVSGDEGAELQQAIANSLQNTSQSQPKNQKKKKKNKKKLKAQKSKAVDNIEDKVNTDDAAFEAALSAHRREVANTIIPEAEEKPFNLTELLSVDVKMLDPNVEMRRLFGSKVISSERAERTSTSRRNMPRGMQQQLNRGRKSVLVPMEDNYPLTIKGGLEMEMEEDIDGIKTFRFVHSKMYQQTQYTFMQCVQSGDPQTLMNLLTRAPFHVDTLLQVSEILRHQGDNEQSGEMLTRALFAFDRAFHPLFNVASGLVRLPFEIPENRPFYLAIYRYIQSLGRRGCWATAFEFNKLLYALAPEEDPYAALLSIDFYAIKARNWTYVRKLVECPWDRVLDHDFYKPNLAYAKALAAFLSDTKHAELEENKAELGSAIKQFPYLVGPLFSELKATGPIQYDTIEPSNQFGRLVRDLYVYRAKDIYNTPEITKFLRDAAIPVESFTPTELPDDIPTNVCRHILLLDERTLLHYLPKEITASPGLSFDPLPPDDSLPSYLDAYMPTSGVLDGGRTMVPQFIQDLLRRILPNHEPNTELNDEQVAQLMQQIELEGGVEGGDVWDGAAGDGGQAGRPGAGGFDDPNGYGPNRGVDEPDREGNAGRR</sequence>
<evidence type="ECO:0000313" key="3">
    <source>
        <dbReference type="Proteomes" id="UP000013776"/>
    </source>
</evidence>
<feature type="region of interest" description="Disordered" evidence="1">
    <location>
        <begin position="617"/>
        <end position="664"/>
    </location>
</feature>
<dbReference type="InterPro" id="IPR006994">
    <property type="entry name" value="TCF25/Rqc1"/>
</dbReference>
<comment type="caution">
    <text evidence="2">The sequence shown here is derived from an EMBL/GenBank/DDBJ whole genome shotgun (WGS) entry which is preliminary data.</text>
</comment>
<evidence type="ECO:0008006" key="4">
    <source>
        <dbReference type="Google" id="ProtNLM"/>
    </source>
</evidence>
<dbReference type="VEuPathDB" id="FungiDB:TAPDE_004385"/>
<feature type="compositionally biased region" description="Gly residues" evidence="1">
    <location>
        <begin position="626"/>
        <end position="639"/>
    </location>
</feature>
<gene>
    <name evidence="2" type="ORF">TAPDE_004385</name>
</gene>
<dbReference type="PANTHER" id="PTHR22684:SF0">
    <property type="entry name" value="RIBOSOME QUALITY CONTROL COMPLEX SUBUNIT TCF25"/>
    <property type="match status" value="1"/>
</dbReference>
<feature type="region of interest" description="Disordered" evidence="1">
    <location>
        <begin position="1"/>
        <end position="112"/>
    </location>
</feature>
<evidence type="ECO:0000256" key="1">
    <source>
        <dbReference type="SAM" id="MobiDB-lite"/>
    </source>
</evidence>
<feature type="compositionally biased region" description="Polar residues" evidence="1">
    <location>
        <begin position="10"/>
        <end position="23"/>
    </location>
</feature>
<organism evidence="2 3">
    <name type="scientific">Taphrina deformans (strain PYCC 5710 / ATCC 11124 / CBS 356.35 / IMI 108563 / JCM 9778 / NBRC 8474)</name>
    <name type="common">Peach leaf curl fungus</name>
    <name type="synonym">Lalaria deformans</name>
    <dbReference type="NCBI Taxonomy" id="1097556"/>
    <lineage>
        <taxon>Eukaryota</taxon>
        <taxon>Fungi</taxon>
        <taxon>Dikarya</taxon>
        <taxon>Ascomycota</taxon>
        <taxon>Taphrinomycotina</taxon>
        <taxon>Taphrinomycetes</taxon>
        <taxon>Taphrinales</taxon>
        <taxon>Taphrinaceae</taxon>
        <taxon>Taphrina</taxon>
    </lineage>
</organism>
<evidence type="ECO:0000313" key="2">
    <source>
        <dbReference type="EMBL" id="CCG84021.1"/>
    </source>
</evidence>
<feature type="region of interest" description="Disordered" evidence="1">
    <location>
        <begin position="182"/>
        <end position="204"/>
    </location>
</feature>
<proteinExistence type="predicted"/>
<feature type="compositionally biased region" description="Basic residues" evidence="1">
    <location>
        <begin position="94"/>
        <end position="109"/>
    </location>
</feature>